<proteinExistence type="predicted"/>
<reference evidence="1 2" key="2">
    <citation type="journal article" date="2013" name="PLoS Genet.">
        <title>Comparative genome structure, secondary metabolite, and effector coding capacity across Cochliobolus pathogens.</title>
        <authorList>
            <person name="Condon B.J."/>
            <person name="Leng Y."/>
            <person name="Wu D."/>
            <person name="Bushley K.E."/>
            <person name="Ohm R.A."/>
            <person name="Otillar R."/>
            <person name="Martin J."/>
            <person name="Schackwitz W."/>
            <person name="Grimwood J."/>
            <person name="MohdZainudin N."/>
            <person name="Xue C."/>
            <person name="Wang R."/>
            <person name="Manning V.A."/>
            <person name="Dhillon B."/>
            <person name="Tu Z.J."/>
            <person name="Steffenson B.J."/>
            <person name="Salamov A."/>
            <person name="Sun H."/>
            <person name="Lowry S."/>
            <person name="LaButti K."/>
            <person name="Han J."/>
            <person name="Copeland A."/>
            <person name="Lindquist E."/>
            <person name="Barry K."/>
            <person name="Schmutz J."/>
            <person name="Baker S.E."/>
            <person name="Ciuffetti L.M."/>
            <person name="Grigoriev I.V."/>
            <person name="Zhong S."/>
            <person name="Turgeon B.G."/>
        </authorList>
    </citation>
    <scope>NUCLEOTIDE SEQUENCE [LARGE SCALE GENOMIC DNA]</scope>
    <source>
        <strain evidence="2">28A</strain>
    </source>
</reference>
<evidence type="ECO:0000313" key="1">
    <source>
        <dbReference type="EMBL" id="EOA83070.1"/>
    </source>
</evidence>
<dbReference type="EMBL" id="KB908833">
    <property type="protein sequence ID" value="EOA83070.1"/>
    <property type="molecule type" value="Genomic_DNA"/>
</dbReference>
<name>R0ICH9_EXST2</name>
<organism evidence="1 2">
    <name type="scientific">Exserohilum turcicum (strain 28A)</name>
    <name type="common">Northern leaf blight fungus</name>
    <name type="synonym">Setosphaeria turcica</name>
    <dbReference type="NCBI Taxonomy" id="671987"/>
    <lineage>
        <taxon>Eukaryota</taxon>
        <taxon>Fungi</taxon>
        <taxon>Dikarya</taxon>
        <taxon>Ascomycota</taxon>
        <taxon>Pezizomycotina</taxon>
        <taxon>Dothideomycetes</taxon>
        <taxon>Pleosporomycetidae</taxon>
        <taxon>Pleosporales</taxon>
        <taxon>Pleosporineae</taxon>
        <taxon>Pleosporaceae</taxon>
        <taxon>Exserohilum</taxon>
    </lineage>
</organism>
<dbReference type="OrthoDB" id="10265319at2759"/>
<dbReference type="Proteomes" id="UP000016935">
    <property type="component" value="Unassembled WGS sequence"/>
</dbReference>
<dbReference type="GeneID" id="19403766"/>
<dbReference type="HOGENOM" id="CLU_556876_0_0_1"/>
<accession>R0ICH9</accession>
<evidence type="ECO:0000313" key="2">
    <source>
        <dbReference type="Proteomes" id="UP000016935"/>
    </source>
</evidence>
<dbReference type="AlphaFoldDB" id="R0ICH9"/>
<reference evidence="1 2" key="1">
    <citation type="journal article" date="2012" name="PLoS Pathog.">
        <title>Diverse lifestyles and strategies of plant pathogenesis encoded in the genomes of eighteen Dothideomycetes fungi.</title>
        <authorList>
            <person name="Ohm R.A."/>
            <person name="Feau N."/>
            <person name="Henrissat B."/>
            <person name="Schoch C.L."/>
            <person name="Horwitz B.A."/>
            <person name="Barry K.W."/>
            <person name="Condon B.J."/>
            <person name="Copeland A.C."/>
            <person name="Dhillon B."/>
            <person name="Glaser F."/>
            <person name="Hesse C.N."/>
            <person name="Kosti I."/>
            <person name="LaButti K."/>
            <person name="Lindquist E.A."/>
            <person name="Lucas S."/>
            <person name="Salamov A.A."/>
            <person name="Bradshaw R.E."/>
            <person name="Ciuffetti L."/>
            <person name="Hamelin R.C."/>
            <person name="Kema G.H.J."/>
            <person name="Lawrence C."/>
            <person name="Scott J.A."/>
            <person name="Spatafora J.W."/>
            <person name="Turgeon B.G."/>
            <person name="de Wit P.J.G.M."/>
            <person name="Zhong S."/>
            <person name="Goodwin S.B."/>
            <person name="Grigoriev I.V."/>
        </authorList>
    </citation>
    <scope>NUCLEOTIDE SEQUENCE [LARGE SCALE GENOMIC DNA]</scope>
    <source>
        <strain evidence="2">28A</strain>
    </source>
</reference>
<dbReference type="RefSeq" id="XP_008028776.1">
    <property type="nucleotide sequence ID" value="XM_008030585.1"/>
</dbReference>
<sequence length="490" mass="55102">MSLQNSTASPFYKLSLDHLLMVYEGLSTPDLYHLVQTSRSNMKALQALYKDIELSSPSSAAALNLLQSMTDPEKTYRTTNLRSIRIEGVSPQDKSPLPTGRNGSSIVDDILEKCLPEGLLTGITKNAQPKIDEAYRKCRASLHASERIGPSSLALAISIAEKIKSIEWLMVGASLECTPLELTRLIISAKVACCRPVFPELLNLVWRVESHNTCLPIVPLVPSLQRLVLYGVDYPDVSFDLAAMVNGTKSQLVEVALLGMNMVAALEGLVSLGHLHRLRILRMRDFSRGDLQDYGRLFRGLRQSSPQLQVVDLDFDYMDLQDRTQPTIPQSLQPELEHFTSIKYARIHIQLLWSSPFNVDLPRMYSALPPNLQYLMLVGLDLDSIVQLDEDGDEEIEEDETDNLDPFSLRSLCAILPHLKYVAFRFDFNAHTIGDISEKLQLADQTLRSLIVRAKELRMRMGIYVCCLEDDDIGDIFYMGSEVPTMLEKQ</sequence>
<gene>
    <name evidence="1" type="ORF">SETTUDRAFT_33401</name>
</gene>
<protein>
    <submittedName>
        <fullName evidence="1">Uncharacterized protein</fullName>
    </submittedName>
</protein>
<keyword evidence="2" id="KW-1185">Reference proteome</keyword>